<dbReference type="AlphaFoldDB" id="A0A284VKR5"/>
<dbReference type="EMBL" id="FZMP01000042">
    <property type="protein sequence ID" value="SNQ59799.1"/>
    <property type="molecule type" value="Genomic_DNA"/>
</dbReference>
<sequence>MNITRHISIDDEYVKKIKPYVEKHNGNFGAAIRELVYQAERYSPRTNSSAMELSMFNWMLKETEGTLVPENILDEFIDPALINSIGKLEEYLNRRFGELDWGINLSLKYDSDTFPSEMLVEIIGSPQKIKFTAGMLYYLI</sequence>
<evidence type="ECO:0000313" key="1">
    <source>
        <dbReference type="EMBL" id="SNQ59799.1"/>
    </source>
</evidence>
<dbReference type="Proteomes" id="UP000218615">
    <property type="component" value="Unassembled WGS sequence"/>
</dbReference>
<dbReference type="RefSeq" id="WP_096204116.1">
    <property type="nucleotide sequence ID" value="NZ_FZMP01000042.1"/>
</dbReference>
<keyword evidence="2" id="KW-1185">Reference proteome</keyword>
<reference evidence="2" key="1">
    <citation type="submission" date="2017-06" db="EMBL/GenBank/DDBJ databases">
        <authorList>
            <person name="Cremers G."/>
        </authorList>
    </citation>
    <scope>NUCLEOTIDE SEQUENCE [LARGE SCALE GENOMIC DNA]</scope>
</reference>
<organism evidence="1 2">
    <name type="scientific">Candidatus Methanoperedens nitratireducens</name>
    <dbReference type="NCBI Taxonomy" id="1392998"/>
    <lineage>
        <taxon>Archaea</taxon>
        <taxon>Methanobacteriati</taxon>
        <taxon>Methanobacteriota</taxon>
        <taxon>Stenosarchaea group</taxon>
        <taxon>Methanomicrobia</taxon>
        <taxon>Methanosarcinales</taxon>
        <taxon>ANME-2 cluster</taxon>
        <taxon>Candidatus Methanoperedentaceae</taxon>
        <taxon>Candidatus Methanoperedens</taxon>
    </lineage>
</organism>
<accession>A0A284VKR5</accession>
<evidence type="ECO:0000313" key="2">
    <source>
        <dbReference type="Proteomes" id="UP000218615"/>
    </source>
</evidence>
<protein>
    <submittedName>
        <fullName evidence="1">Uncharacterized protein</fullName>
    </submittedName>
</protein>
<name>A0A284VKR5_9EURY</name>
<proteinExistence type="predicted"/>
<gene>
    <name evidence="1" type="ORF">MNV_1360001</name>
</gene>
<dbReference type="OrthoDB" id="131953at2157"/>